<keyword evidence="1" id="KW-0677">Repeat</keyword>
<accession>A0ABT4T7K3</accession>
<dbReference type="Proteomes" id="UP001212498">
    <property type="component" value="Unassembled WGS sequence"/>
</dbReference>
<proteinExistence type="predicted"/>
<name>A0ABT4T7K3_9ACTN</name>
<feature type="domain" description="Clp R" evidence="2">
    <location>
        <begin position="2"/>
        <end position="157"/>
    </location>
</feature>
<sequence length="157" mass="16709">MFGMEKSPFAVAVKAAMEEARRRGDRRMGTEHLLLGVLRDPSGPPAGAFGVRAEAARAALDELDRAALRAIGVDPGSVADARPRRHPSLPGTALTSSARAVINQAVKATSRKTRDRTGPSALLLALLDQRHPDPVAELIDHLGVDRAAVRSRLERAA</sequence>
<protein>
    <recommendedName>
        <fullName evidence="2">Clp R domain-containing protein</fullName>
    </recommendedName>
</protein>
<evidence type="ECO:0000256" key="1">
    <source>
        <dbReference type="PROSITE-ProRule" id="PRU01251"/>
    </source>
</evidence>
<gene>
    <name evidence="3" type="ORF">OUY24_33140</name>
</gene>
<dbReference type="EMBL" id="JAPNUD010000141">
    <property type="protein sequence ID" value="MDA0645496.1"/>
    <property type="molecule type" value="Genomic_DNA"/>
</dbReference>
<reference evidence="3 4" key="1">
    <citation type="submission" date="2022-11" db="EMBL/GenBank/DDBJ databases">
        <title>Nonomuraea corallina sp. nov., a new species of the genus Nonomuraea isolated from sea side sediment in Thai sea.</title>
        <authorList>
            <person name="Ngamcharungchit C."/>
            <person name="Matsumoto A."/>
            <person name="Suriyachadkun C."/>
            <person name="Panbangred W."/>
            <person name="Inahashi Y."/>
            <person name="Intra B."/>
        </authorList>
    </citation>
    <scope>NUCLEOTIDE SEQUENCE [LARGE SCALE GENOMIC DNA]</scope>
    <source>
        <strain evidence="3 4">DSM 43553</strain>
    </source>
</reference>
<dbReference type="RefSeq" id="WP_271279109.1">
    <property type="nucleotide sequence ID" value="NZ_BAABFD010000009.1"/>
</dbReference>
<dbReference type="Gene3D" id="1.10.1780.10">
    <property type="entry name" value="Clp, N-terminal domain"/>
    <property type="match status" value="1"/>
</dbReference>
<comment type="caution">
    <text evidence="3">The sequence shown here is derived from an EMBL/GenBank/DDBJ whole genome shotgun (WGS) entry which is preliminary data.</text>
</comment>
<dbReference type="SUPFAM" id="SSF81923">
    <property type="entry name" value="Double Clp-N motif"/>
    <property type="match status" value="1"/>
</dbReference>
<keyword evidence="4" id="KW-1185">Reference proteome</keyword>
<dbReference type="InterPro" id="IPR036628">
    <property type="entry name" value="Clp_N_dom_sf"/>
</dbReference>
<dbReference type="PROSITE" id="PS51903">
    <property type="entry name" value="CLP_R"/>
    <property type="match status" value="1"/>
</dbReference>
<dbReference type="InterPro" id="IPR004176">
    <property type="entry name" value="Clp_R_N"/>
</dbReference>
<evidence type="ECO:0000259" key="2">
    <source>
        <dbReference type="PROSITE" id="PS51903"/>
    </source>
</evidence>
<evidence type="ECO:0000313" key="3">
    <source>
        <dbReference type="EMBL" id="MDA0645496.1"/>
    </source>
</evidence>
<organism evidence="3 4">
    <name type="scientific">Nonomuraea ferruginea</name>
    <dbReference type="NCBI Taxonomy" id="46174"/>
    <lineage>
        <taxon>Bacteria</taxon>
        <taxon>Bacillati</taxon>
        <taxon>Actinomycetota</taxon>
        <taxon>Actinomycetes</taxon>
        <taxon>Streptosporangiales</taxon>
        <taxon>Streptosporangiaceae</taxon>
        <taxon>Nonomuraea</taxon>
    </lineage>
</organism>
<evidence type="ECO:0000313" key="4">
    <source>
        <dbReference type="Proteomes" id="UP001212498"/>
    </source>
</evidence>